<keyword evidence="2 6" id="KW-0418">Kinase</keyword>
<keyword evidence="4 6" id="KW-0520">NAD</keyword>
<dbReference type="Gene3D" id="2.60.200.30">
    <property type="entry name" value="Probable inorganic polyphosphate/atp-NAD kinase, domain 2"/>
    <property type="match status" value="1"/>
</dbReference>
<dbReference type="EC" id="2.7.1.23" evidence="6"/>
<evidence type="ECO:0000256" key="2">
    <source>
        <dbReference type="ARBA" id="ARBA00022777"/>
    </source>
</evidence>
<dbReference type="GO" id="GO:0003951">
    <property type="term" value="F:NAD+ kinase activity"/>
    <property type="evidence" value="ECO:0007669"/>
    <property type="project" value="UniProtKB-UniRule"/>
</dbReference>
<keyword evidence="6" id="KW-0067">ATP-binding</keyword>
<dbReference type="PANTHER" id="PTHR20275">
    <property type="entry name" value="NAD KINASE"/>
    <property type="match status" value="1"/>
</dbReference>
<protein>
    <recommendedName>
        <fullName evidence="6">NAD kinase</fullName>
        <ecNumber evidence="6">2.7.1.23</ecNumber>
    </recommendedName>
    <alternativeName>
        <fullName evidence="6">ATP-dependent NAD kinase</fullName>
    </alternativeName>
</protein>
<dbReference type="Proteomes" id="UP000006233">
    <property type="component" value="Unassembled WGS sequence"/>
</dbReference>
<dbReference type="AlphaFoldDB" id="C9MYB3"/>
<accession>C9MYB3</accession>
<dbReference type="GO" id="GO:0051287">
    <property type="term" value="F:NAD binding"/>
    <property type="evidence" value="ECO:0007669"/>
    <property type="project" value="UniProtKB-ARBA"/>
</dbReference>
<dbReference type="InterPro" id="IPR017437">
    <property type="entry name" value="ATP-NAD_kinase_PpnK-typ_C"/>
</dbReference>
<dbReference type="SUPFAM" id="SSF111331">
    <property type="entry name" value="NAD kinase/diacylglycerol kinase-like"/>
    <property type="match status" value="1"/>
</dbReference>
<comment type="similarity">
    <text evidence="6">Belongs to the NAD kinase family.</text>
</comment>
<dbReference type="HAMAP" id="MF_00361">
    <property type="entry name" value="NAD_kinase"/>
    <property type="match status" value="1"/>
</dbReference>
<feature type="binding site" evidence="6">
    <location>
        <position position="170"/>
    </location>
    <ligand>
        <name>NAD(+)</name>
        <dbReference type="ChEBI" id="CHEBI:57540"/>
    </ligand>
</feature>
<dbReference type="GO" id="GO:0019674">
    <property type="term" value="P:NAD+ metabolic process"/>
    <property type="evidence" value="ECO:0007669"/>
    <property type="project" value="InterPro"/>
</dbReference>
<dbReference type="STRING" id="634994.GCWU000323_01540"/>
<evidence type="ECO:0000256" key="3">
    <source>
        <dbReference type="ARBA" id="ARBA00022857"/>
    </source>
</evidence>
<dbReference type="GO" id="GO:0005524">
    <property type="term" value="F:ATP binding"/>
    <property type="evidence" value="ECO:0007669"/>
    <property type="project" value="UniProtKB-KW"/>
</dbReference>
<feature type="binding site" evidence="6">
    <location>
        <begin position="72"/>
        <end position="73"/>
    </location>
    <ligand>
        <name>NAD(+)</name>
        <dbReference type="ChEBI" id="CHEBI:57540"/>
    </ligand>
</feature>
<gene>
    <name evidence="6" type="primary">nadK</name>
    <name evidence="7" type="ORF">GCWU000323_01540</name>
</gene>
<comment type="catalytic activity">
    <reaction evidence="5 6">
        <text>NAD(+) + ATP = ADP + NADP(+) + H(+)</text>
        <dbReference type="Rhea" id="RHEA:18629"/>
        <dbReference type="ChEBI" id="CHEBI:15378"/>
        <dbReference type="ChEBI" id="CHEBI:30616"/>
        <dbReference type="ChEBI" id="CHEBI:57540"/>
        <dbReference type="ChEBI" id="CHEBI:58349"/>
        <dbReference type="ChEBI" id="CHEBI:456216"/>
        <dbReference type="EC" id="2.7.1.23"/>
    </reaction>
</comment>
<evidence type="ECO:0000256" key="5">
    <source>
        <dbReference type="ARBA" id="ARBA00047925"/>
    </source>
</evidence>
<dbReference type="InterPro" id="IPR017438">
    <property type="entry name" value="ATP-NAD_kinase_N"/>
</dbReference>
<feature type="active site" description="Proton acceptor" evidence="6">
    <location>
        <position position="72"/>
    </location>
</feature>
<comment type="subcellular location">
    <subcellularLocation>
        <location evidence="6">Cytoplasm</location>
    </subcellularLocation>
</comment>
<dbReference type="GO" id="GO:0046872">
    <property type="term" value="F:metal ion binding"/>
    <property type="evidence" value="ECO:0007669"/>
    <property type="project" value="UniProtKB-UniRule"/>
</dbReference>
<evidence type="ECO:0000313" key="7">
    <source>
        <dbReference type="EMBL" id="EEX74493.1"/>
    </source>
</evidence>
<evidence type="ECO:0000256" key="6">
    <source>
        <dbReference type="HAMAP-Rule" id="MF_00361"/>
    </source>
</evidence>
<dbReference type="GO" id="GO:0005737">
    <property type="term" value="C:cytoplasm"/>
    <property type="evidence" value="ECO:0007669"/>
    <property type="project" value="UniProtKB-SubCell"/>
</dbReference>
<evidence type="ECO:0000256" key="4">
    <source>
        <dbReference type="ARBA" id="ARBA00023027"/>
    </source>
</evidence>
<keyword evidence="6" id="KW-0547">Nucleotide-binding</keyword>
<dbReference type="EMBL" id="ACVB02000010">
    <property type="protein sequence ID" value="EEX74493.1"/>
    <property type="molecule type" value="Genomic_DNA"/>
</dbReference>
<feature type="binding site" evidence="6">
    <location>
        <begin position="183"/>
        <end position="188"/>
    </location>
    <ligand>
        <name>NAD(+)</name>
        <dbReference type="ChEBI" id="CHEBI:57540"/>
    </ligand>
</feature>
<dbReference type="HOGENOM" id="CLU_008831_0_3_0"/>
<dbReference type="GO" id="GO:0006741">
    <property type="term" value="P:NADP+ biosynthetic process"/>
    <property type="evidence" value="ECO:0007669"/>
    <property type="project" value="UniProtKB-UniRule"/>
</dbReference>
<feature type="binding site" evidence="6">
    <location>
        <position position="207"/>
    </location>
    <ligand>
        <name>NAD(+)</name>
        <dbReference type="ChEBI" id="CHEBI:57540"/>
    </ligand>
</feature>
<comment type="caution">
    <text evidence="7">The sequence shown here is derived from an EMBL/GenBank/DDBJ whole genome shotgun (WGS) entry which is preliminary data.</text>
</comment>
<evidence type="ECO:0000313" key="8">
    <source>
        <dbReference type="Proteomes" id="UP000006233"/>
    </source>
</evidence>
<reference evidence="7 8" key="1">
    <citation type="submission" date="2009-09" db="EMBL/GenBank/DDBJ databases">
        <authorList>
            <person name="Weinstock G."/>
            <person name="Sodergren E."/>
            <person name="Clifton S."/>
            <person name="Fulton L."/>
            <person name="Fulton B."/>
            <person name="Courtney L."/>
            <person name="Fronick C."/>
            <person name="Harrison M."/>
            <person name="Strong C."/>
            <person name="Farmer C."/>
            <person name="Delahaunty K."/>
            <person name="Markovic C."/>
            <person name="Hall O."/>
            <person name="Minx P."/>
            <person name="Tomlinson C."/>
            <person name="Mitreva M."/>
            <person name="Nelson J."/>
            <person name="Hou S."/>
            <person name="Wollam A."/>
            <person name="Pepin K.H."/>
            <person name="Johnson M."/>
            <person name="Bhonagiri V."/>
            <person name="Nash W.E."/>
            <person name="Warren W."/>
            <person name="Chinwalla A."/>
            <person name="Mardis E.R."/>
            <person name="Wilson R.K."/>
        </authorList>
    </citation>
    <scope>NUCLEOTIDE SEQUENCE [LARGE SCALE GENOMIC DNA]</scope>
    <source>
        <strain evidence="7 8">F0254</strain>
    </source>
</reference>
<comment type="function">
    <text evidence="6">Involved in the regulation of the intracellular balance of NAD and NADP, and is a key enzyme in the biosynthesis of NADP. Catalyzes specifically the phosphorylation on 2'-hydroxyl of the adenosine moiety of NAD to yield NADP.</text>
</comment>
<feature type="binding site" evidence="6">
    <location>
        <position position="153"/>
    </location>
    <ligand>
        <name>NAD(+)</name>
        <dbReference type="ChEBI" id="CHEBI:57540"/>
    </ligand>
</feature>
<organism evidence="7 8">
    <name type="scientific">Leptotrichia hofstadii F0254</name>
    <dbReference type="NCBI Taxonomy" id="634994"/>
    <lineage>
        <taxon>Bacteria</taxon>
        <taxon>Fusobacteriati</taxon>
        <taxon>Fusobacteriota</taxon>
        <taxon>Fusobacteriia</taxon>
        <taxon>Fusobacteriales</taxon>
        <taxon>Leptotrichiaceae</taxon>
        <taxon>Leptotrichia</taxon>
    </lineage>
</organism>
<dbReference type="InterPro" id="IPR002504">
    <property type="entry name" value="NADK"/>
</dbReference>
<feature type="binding site" evidence="6">
    <location>
        <position position="242"/>
    </location>
    <ligand>
        <name>NAD(+)</name>
        <dbReference type="ChEBI" id="CHEBI:57540"/>
    </ligand>
</feature>
<feature type="binding site" evidence="6">
    <location>
        <position position="172"/>
    </location>
    <ligand>
        <name>NAD(+)</name>
        <dbReference type="ChEBI" id="CHEBI:57540"/>
    </ligand>
</feature>
<dbReference type="Gene3D" id="3.40.50.10330">
    <property type="entry name" value="Probable inorganic polyphosphate/atp-NAD kinase, domain 1"/>
    <property type="match status" value="1"/>
</dbReference>
<name>C9MYB3_9FUSO</name>
<dbReference type="eggNOG" id="COG0061">
    <property type="taxonomic scope" value="Bacteria"/>
</dbReference>
<evidence type="ECO:0000256" key="1">
    <source>
        <dbReference type="ARBA" id="ARBA00022679"/>
    </source>
</evidence>
<dbReference type="PANTHER" id="PTHR20275:SF0">
    <property type="entry name" value="NAD KINASE"/>
    <property type="match status" value="1"/>
</dbReference>
<dbReference type="Pfam" id="PF01513">
    <property type="entry name" value="NAD_kinase"/>
    <property type="match status" value="1"/>
</dbReference>
<comment type="caution">
    <text evidence="6">Lacks conserved residue(s) required for the propagation of feature annotation.</text>
</comment>
<keyword evidence="6" id="KW-0963">Cytoplasm</keyword>
<dbReference type="Pfam" id="PF20143">
    <property type="entry name" value="NAD_kinase_C"/>
    <property type="match status" value="1"/>
</dbReference>
<sequence length="287" mass="31979">MFKEVFIMENSEKLENDDNLNKKNQVKKVRIIKSGYGDETLLKDFYNFLKKNDIQEVFGVEEADLIISLGGDGTMLVAVKEAISRDIPVLAINMGSLGYLAEVKPQNAVAMLQDYENGKYKIEERAFLEVKYEDNIFYALNELVITKGGHEAHLIQVEVYSNGVFVNKYRADGIIVATPTGSTAYSLSAGGSIVHPGLNALSITPLAPQSLTARPIIVNGCEVLSFKATSRDDSVHLNIDGNQWFQIQPNDLVSARLSKKKIRIIKPTNSDYYSILRQKLKWGDSVL</sequence>
<feature type="binding site" evidence="6">
    <location>
        <begin position="141"/>
        <end position="142"/>
    </location>
    <ligand>
        <name>NAD(+)</name>
        <dbReference type="ChEBI" id="CHEBI:57540"/>
    </ligand>
</feature>
<keyword evidence="3 6" id="KW-0521">NADP</keyword>
<dbReference type="InterPro" id="IPR016064">
    <property type="entry name" value="NAD/diacylglycerol_kinase_sf"/>
</dbReference>
<keyword evidence="1 6" id="KW-0808">Transferase</keyword>
<proteinExistence type="inferred from homology"/>
<comment type="cofactor">
    <cofactor evidence="6">
        <name>a divalent metal cation</name>
        <dbReference type="ChEBI" id="CHEBI:60240"/>
    </cofactor>
</comment>